<sequence length="319" mass="36357">MAVLVPPVAALVPYGLSGGLWDLLDDPFRVLEQTPLAVSSRPAPASSQAGPISPAVALARCDWKETPDAHVISLDVPGVRRDDVKVEVEDNRVLRVSGERRADEEKEGERWHRAERAAGRFWRRFRMPAGADVDRVTARLDDGVLTVTVPKVAEHRRREPRIINIAGEDANSGGKGAEIRFILLQNRQGKTRLAKYYVPLEDSEKHKVEYEVHRLVVNRDPKFTNFVEFRTHKVIYRRYAGLFFAICVDITDNELAYLECIHLFVEILDHFFSNVCELDLVFNFHKVYLILDEFILAGELQETSKKAIIERMGELEKLD</sequence>
<evidence type="ECO:0000256" key="5">
    <source>
        <dbReference type="ARBA" id="ARBA00022448"/>
    </source>
</evidence>
<comment type="caution">
    <text evidence="18">The sequence shown here is derived from an EMBL/GenBank/DDBJ whole genome shotgun (WGS) entry which is preliminary data.</text>
</comment>
<accession>A0AAD8S7S0</accession>
<keyword evidence="19" id="KW-1185">Reference proteome</keyword>
<dbReference type="InterPro" id="IPR022775">
    <property type="entry name" value="AP_mu_sigma_su"/>
</dbReference>
<comment type="similarity">
    <text evidence="3">Belongs to the adaptor complexes small subunit family.</text>
</comment>
<dbReference type="CDD" id="cd14833">
    <property type="entry name" value="AP2_sigma"/>
    <property type="match status" value="1"/>
</dbReference>
<keyword evidence="10" id="KW-0168">Coated pit</keyword>
<dbReference type="InterPro" id="IPR016635">
    <property type="entry name" value="AP_complex_ssu"/>
</dbReference>
<feature type="domain" description="SHSP" evidence="16">
    <location>
        <begin position="47"/>
        <end position="168"/>
    </location>
</feature>
<evidence type="ECO:0000256" key="1">
    <source>
        <dbReference type="ARBA" id="ARBA00004236"/>
    </source>
</evidence>
<dbReference type="SUPFAM" id="SSF49764">
    <property type="entry name" value="HSP20-like chaperones"/>
    <property type="match status" value="1"/>
</dbReference>
<evidence type="ECO:0000259" key="16">
    <source>
        <dbReference type="PROSITE" id="PS01031"/>
    </source>
</evidence>
<dbReference type="AlphaFoldDB" id="A0AAD8S7S0"/>
<reference evidence="18" key="1">
    <citation type="submission" date="2023-07" db="EMBL/GenBank/DDBJ databases">
        <title>A chromosome-level genome assembly of Lolium multiflorum.</title>
        <authorList>
            <person name="Chen Y."/>
            <person name="Copetti D."/>
            <person name="Kolliker R."/>
            <person name="Studer B."/>
        </authorList>
    </citation>
    <scope>NUCLEOTIDE SEQUENCE</scope>
    <source>
        <strain evidence="18">02402/16</strain>
        <tissue evidence="18">Leaf</tissue>
    </source>
</reference>
<dbReference type="Gene3D" id="3.30.450.60">
    <property type="match status" value="1"/>
</dbReference>
<gene>
    <name evidence="18" type="ORF">QYE76_064211</name>
</gene>
<evidence type="ECO:0000313" key="18">
    <source>
        <dbReference type="EMBL" id="KAK1646406.1"/>
    </source>
</evidence>
<evidence type="ECO:0000256" key="3">
    <source>
        <dbReference type="ARBA" id="ARBA00006972"/>
    </source>
</evidence>
<evidence type="ECO:0000256" key="8">
    <source>
        <dbReference type="ARBA" id="ARBA00022927"/>
    </source>
</evidence>
<dbReference type="PROSITE" id="PS01031">
    <property type="entry name" value="SHSP"/>
    <property type="match status" value="1"/>
</dbReference>
<dbReference type="FunFam" id="3.30.450.60:FF:000004">
    <property type="entry name" value="AP complex subunit sigma"/>
    <property type="match status" value="1"/>
</dbReference>
<evidence type="ECO:0000256" key="15">
    <source>
        <dbReference type="RuleBase" id="RU003616"/>
    </source>
</evidence>
<evidence type="ECO:0000256" key="12">
    <source>
        <dbReference type="ARBA" id="ARBA00032648"/>
    </source>
</evidence>
<dbReference type="Proteomes" id="UP001231189">
    <property type="component" value="Unassembled WGS sequence"/>
</dbReference>
<dbReference type="EMBL" id="JAUUTY010000004">
    <property type="protein sequence ID" value="KAK1646406.1"/>
    <property type="molecule type" value="Genomic_DNA"/>
</dbReference>
<dbReference type="FunFam" id="2.60.40.790:FF:000068">
    <property type="entry name" value="22.0 kDa class IV heat shock protein"/>
    <property type="match status" value="1"/>
</dbReference>
<keyword evidence="5" id="KW-0813">Transport</keyword>
<evidence type="ECO:0000256" key="10">
    <source>
        <dbReference type="ARBA" id="ARBA00023176"/>
    </source>
</evidence>
<dbReference type="InterPro" id="IPR002068">
    <property type="entry name" value="A-crystallin/Hsp20_dom"/>
</dbReference>
<dbReference type="SUPFAM" id="SSF64356">
    <property type="entry name" value="SNARE-like"/>
    <property type="match status" value="1"/>
</dbReference>
<dbReference type="GO" id="GO:0015031">
    <property type="term" value="P:protein transport"/>
    <property type="evidence" value="ECO:0007669"/>
    <property type="project" value="UniProtKB-KW"/>
</dbReference>
<dbReference type="InterPro" id="IPR011012">
    <property type="entry name" value="Longin-like_dom_sf"/>
</dbReference>
<evidence type="ECO:0000256" key="7">
    <source>
        <dbReference type="ARBA" id="ARBA00022583"/>
    </source>
</evidence>
<keyword evidence="8" id="KW-0653">Protein transport</keyword>
<dbReference type="Pfam" id="PF00011">
    <property type="entry name" value="HSP20"/>
    <property type="match status" value="1"/>
</dbReference>
<dbReference type="GO" id="GO:0035615">
    <property type="term" value="F:clathrin adaptor activity"/>
    <property type="evidence" value="ECO:0007669"/>
    <property type="project" value="InterPro"/>
</dbReference>
<evidence type="ECO:0000256" key="4">
    <source>
        <dbReference type="ARBA" id="ARBA00013914"/>
    </source>
</evidence>
<evidence type="ECO:0000256" key="9">
    <source>
        <dbReference type="ARBA" id="ARBA00023136"/>
    </source>
</evidence>
<evidence type="ECO:0000256" key="11">
    <source>
        <dbReference type="ARBA" id="ARBA00032557"/>
    </source>
</evidence>
<dbReference type="Gene3D" id="2.60.40.790">
    <property type="match status" value="1"/>
</dbReference>
<feature type="domain" description="CS" evidence="17">
    <location>
        <begin position="56"/>
        <end position="163"/>
    </location>
</feature>
<keyword evidence="9" id="KW-0472">Membrane</keyword>
<keyword evidence="7" id="KW-0254">Endocytosis</keyword>
<evidence type="ECO:0000256" key="13">
    <source>
        <dbReference type="ARBA" id="ARBA00032679"/>
    </source>
</evidence>
<dbReference type="InterPro" id="IPR008978">
    <property type="entry name" value="HSP20-like_chaperone"/>
</dbReference>
<dbReference type="Pfam" id="PF01217">
    <property type="entry name" value="Clat_adaptor_s"/>
    <property type="match status" value="1"/>
</dbReference>
<dbReference type="CDD" id="cd06472">
    <property type="entry name" value="ACD_ScHsp26_like"/>
    <property type="match status" value="1"/>
</dbReference>
<comment type="similarity">
    <text evidence="14 15">Belongs to the small heat shock protein (HSP20) family.</text>
</comment>
<comment type="subcellular location">
    <subcellularLocation>
        <location evidence="1">Cell membrane</location>
    </subcellularLocation>
    <subcellularLocation>
        <location evidence="2">Membrane</location>
        <location evidence="2">Coated pit</location>
        <topology evidence="2">Peripheral membrane protein</topology>
        <orientation evidence="2">Cytoplasmic side</orientation>
    </subcellularLocation>
</comment>
<dbReference type="InterPro" id="IPR027156">
    <property type="entry name" value="APS2"/>
</dbReference>
<evidence type="ECO:0000259" key="17">
    <source>
        <dbReference type="PROSITE" id="PS51203"/>
    </source>
</evidence>
<evidence type="ECO:0000313" key="19">
    <source>
        <dbReference type="Proteomes" id="UP001231189"/>
    </source>
</evidence>
<dbReference type="PROSITE" id="PS51203">
    <property type="entry name" value="CS"/>
    <property type="match status" value="1"/>
</dbReference>
<dbReference type="InterPro" id="IPR007052">
    <property type="entry name" value="CS_dom"/>
</dbReference>
<keyword evidence="6" id="KW-1003">Cell membrane</keyword>
<name>A0AAD8S7S0_LOLMU</name>
<dbReference type="GO" id="GO:0030122">
    <property type="term" value="C:AP-2 adaptor complex"/>
    <property type="evidence" value="ECO:0007669"/>
    <property type="project" value="InterPro"/>
</dbReference>
<evidence type="ECO:0000256" key="14">
    <source>
        <dbReference type="PROSITE-ProRule" id="PRU00285"/>
    </source>
</evidence>
<dbReference type="PANTHER" id="PTHR11753">
    <property type="entry name" value="ADAPTOR COMPLEXES SMALL SUBUNIT FAMILY"/>
    <property type="match status" value="1"/>
</dbReference>
<organism evidence="18 19">
    <name type="scientific">Lolium multiflorum</name>
    <name type="common">Italian ryegrass</name>
    <name type="synonym">Lolium perenne subsp. multiflorum</name>
    <dbReference type="NCBI Taxonomy" id="4521"/>
    <lineage>
        <taxon>Eukaryota</taxon>
        <taxon>Viridiplantae</taxon>
        <taxon>Streptophyta</taxon>
        <taxon>Embryophyta</taxon>
        <taxon>Tracheophyta</taxon>
        <taxon>Spermatophyta</taxon>
        <taxon>Magnoliopsida</taxon>
        <taxon>Liliopsida</taxon>
        <taxon>Poales</taxon>
        <taxon>Poaceae</taxon>
        <taxon>BOP clade</taxon>
        <taxon>Pooideae</taxon>
        <taxon>Poodae</taxon>
        <taxon>Poeae</taxon>
        <taxon>Poeae Chloroplast Group 2 (Poeae type)</taxon>
        <taxon>Loliodinae</taxon>
        <taxon>Loliinae</taxon>
        <taxon>Lolium</taxon>
    </lineage>
</organism>
<protein>
    <recommendedName>
        <fullName evidence="4">AP-2 complex subunit sigma</fullName>
    </recommendedName>
    <alternativeName>
        <fullName evidence="13">Clathrin coat assembly protein AP17</fullName>
    </alternativeName>
    <alternativeName>
        <fullName evidence="11">Clathrin coat-associated protein AP17</fullName>
    </alternativeName>
    <alternativeName>
        <fullName evidence="12">Sigma2-adaptin</fullName>
    </alternativeName>
</protein>
<evidence type="ECO:0000256" key="6">
    <source>
        <dbReference type="ARBA" id="ARBA00022475"/>
    </source>
</evidence>
<dbReference type="GO" id="GO:0072583">
    <property type="term" value="P:clathrin-dependent endocytosis"/>
    <property type="evidence" value="ECO:0007669"/>
    <property type="project" value="InterPro"/>
</dbReference>
<evidence type="ECO:0000256" key="2">
    <source>
        <dbReference type="ARBA" id="ARBA00004277"/>
    </source>
</evidence>
<proteinExistence type="inferred from homology"/>